<dbReference type="InterPro" id="IPR029045">
    <property type="entry name" value="ClpP/crotonase-like_dom_sf"/>
</dbReference>
<dbReference type="Pfam" id="PF00378">
    <property type="entry name" value="ECH_1"/>
    <property type="match status" value="1"/>
</dbReference>
<accession>A0A251VP31</accession>
<dbReference type="Gramene" id="mRNA:HanXRQr2_Chr01g0028441">
    <property type="protein sequence ID" value="CDS:HanXRQr2_Chr01g0028441.1"/>
    <property type="gene ID" value="HanXRQr2_Chr01g0028441"/>
</dbReference>
<dbReference type="STRING" id="4232.A0A251VP31"/>
<proteinExistence type="inferred from homology"/>
<dbReference type="EMBL" id="CM007890">
    <property type="protein sequence ID" value="OTG37328.1"/>
    <property type="molecule type" value="Genomic_DNA"/>
</dbReference>
<keyword evidence="4" id="KW-1185">Reference proteome</keyword>
<dbReference type="InParanoid" id="A0A251VP31"/>
<evidence type="ECO:0000313" key="2">
    <source>
        <dbReference type="EMBL" id="KAF5822599.1"/>
    </source>
</evidence>
<dbReference type="AlphaFoldDB" id="A0A251VP31"/>
<evidence type="ECO:0000256" key="1">
    <source>
        <dbReference type="ARBA" id="ARBA00005254"/>
    </source>
</evidence>
<organism evidence="3 4">
    <name type="scientific">Helianthus annuus</name>
    <name type="common">Common sunflower</name>
    <dbReference type="NCBI Taxonomy" id="4232"/>
    <lineage>
        <taxon>Eukaryota</taxon>
        <taxon>Viridiplantae</taxon>
        <taxon>Streptophyta</taxon>
        <taxon>Embryophyta</taxon>
        <taxon>Tracheophyta</taxon>
        <taxon>Spermatophyta</taxon>
        <taxon>Magnoliopsida</taxon>
        <taxon>eudicotyledons</taxon>
        <taxon>Gunneridae</taxon>
        <taxon>Pentapetalae</taxon>
        <taxon>asterids</taxon>
        <taxon>campanulids</taxon>
        <taxon>Asterales</taxon>
        <taxon>Asteraceae</taxon>
        <taxon>Asteroideae</taxon>
        <taxon>Heliantheae alliance</taxon>
        <taxon>Heliantheae</taxon>
        <taxon>Helianthus</taxon>
    </lineage>
</organism>
<protein>
    <submittedName>
        <fullName evidence="2">Enoyl-CoA hydratase/isomerase, ClpP/crotonase-like domain superfamily</fullName>
    </submittedName>
    <submittedName>
        <fullName evidence="3">Putative crotonase</fullName>
    </submittedName>
</protein>
<reference evidence="3" key="2">
    <citation type="submission" date="2017-02" db="EMBL/GenBank/DDBJ databases">
        <title>Sunflower complete genome.</title>
        <authorList>
            <person name="Langlade N."/>
            <person name="Munos S."/>
        </authorList>
    </citation>
    <scope>NUCLEOTIDE SEQUENCE [LARGE SCALE GENOMIC DNA]</scope>
    <source>
        <tissue evidence="3">Leaves</tissue>
    </source>
</reference>
<evidence type="ECO:0000313" key="4">
    <source>
        <dbReference type="Proteomes" id="UP000215914"/>
    </source>
</evidence>
<dbReference type="Gene3D" id="3.90.226.10">
    <property type="entry name" value="2-enoyl-CoA Hydratase, Chain A, domain 1"/>
    <property type="match status" value="1"/>
</dbReference>
<reference evidence="2 4" key="1">
    <citation type="journal article" date="2017" name="Nature">
        <title>The sunflower genome provides insights into oil metabolism, flowering and Asterid evolution.</title>
        <authorList>
            <person name="Badouin H."/>
            <person name="Gouzy J."/>
            <person name="Grassa C.J."/>
            <person name="Murat F."/>
            <person name="Staton S.E."/>
            <person name="Cottret L."/>
            <person name="Lelandais-Briere C."/>
            <person name="Owens G.L."/>
            <person name="Carrere S."/>
            <person name="Mayjonade B."/>
            <person name="Legrand L."/>
            <person name="Gill N."/>
            <person name="Kane N.C."/>
            <person name="Bowers J.E."/>
            <person name="Hubner S."/>
            <person name="Bellec A."/>
            <person name="Berard A."/>
            <person name="Berges H."/>
            <person name="Blanchet N."/>
            <person name="Boniface M.C."/>
            <person name="Brunel D."/>
            <person name="Catrice O."/>
            <person name="Chaidir N."/>
            <person name="Claudel C."/>
            <person name="Donnadieu C."/>
            <person name="Faraut T."/>
            <person name="Fievet G."/>
            <person name="Helmstetter N."/>
            <person name="King M."/>
            <person name="Knapp S.J."/>
            <person name="Lai Z."/>
            <person name="Le Paslier M.C."/>
            <person name="Lippi Y."/>
            <person name="Lorenzon L."/>
            <person name="Mandel J.R."/>
            <person name="Marage G."/>
            <person name="Marchand G."/>
            <person name="Marquand E."/>
            <person name="Bret-Mestries E."/>
            <person name="Morien E."/>
            <person name="Nambeesan S."/>
            <person name="Nguyen T."/>
            <person name="Pegot-Espagnet P."/>
            <person name="Pouilly N."/>
            <person name="Raftis F."/>
            <person name="Sallet E."/>
            <person name="Schiex T."/>
            <person name="Thomas J."/>
            <person name="Vandecasteele C."/>
            <person name="Vares D."/>
            <person name="Vear F."/>
            <person name="Vautrin S."/>
            <person name="Crespi M."/>
            <person name="Mangin B."/>
            <person name="Burke J.M."/>
            <person name="Salse J."/>
            <person name="Munos S."/>
            <person name="Vincourt P."/>
            <person name="Rieseberg L.H."/>
            <person name="Langlade N.B."/>
        </authorList>
    </citation>
    <scope>NUCLEOTIDE SEQUENCE [LARGE SCALE GENOMIC DNA]</scope>
    <source>
        <strain evidence="4">cv. SF193</strain>
        <tissue evidence="2">Leaves</tissue>
    </source>
</reference>
<dbReference type="InterPro" id="IPR001753">
    <property type="entry name" value="Enoyl-CoA_hydra/iso"/>
</dbReference>
<dbReference type="Proteomes" id="UP000215914">
    <property type="component" value="Chromosome 1"/>
</dbReference>
<evidence type="ECO:0000313" key="3">
    <source>
        <dbReference type="EMBL" id="OTG37328.1"/>
    </source>
</evidence>
<gene>
    <name evidence="3" type="ORF">HannXRQ_Chr01g0017631</name>
    <name evidence="2" type="ORF">HanXRQr2_Chr01g0028441</name>
</gene>
<name>A0A251VP31_HELAN</name>
<comment type="similarity">
    <text evidence="1">Belongs to the enoyl-CoA hydratase/isomerase family.</text>
</comment>
<dbReference type="PANTHER" id="PTHR43802:SF1">
    <property type="entry name" value="IP11341P-RELATED"/>
    <property type="match status" value="1"/>
</dbReference>
<dbReference type="PANTHER" id="PTHR43802">
    <property type="entry name" value="ENOYL-COA HYDRATASE"/>
    <property type="match status" value="1"/>
</dbReference>
<reference evidence="2" key="3">
    <citation type="submission" date="2020-06" db="EMBL/GenBank/DDBJ databases">
        <title>Helianthus annuus Genome sequencing and assembly Release 2.</title>
        <authorList>
            <person name="Gouzy J."/>
            <person name="Langlade N."/>
            <person name="Munos S."/>
        </authorList>
    </citation>
    <scope>NUCLEOTIDE SEQUENCE</scope>
    <source>
        <tissue evidence="2">Leaves</tissue>
    </source>
</reference>
<dbReference type="EMBL" id="MNCJ02000316">
    <property type="protein sequence ID" value="KAF5822599.1"/>
    <property type="molecule type" value="Genomic_DNA"/>
</dbReference>
<sequence length="55" mass="6084">MERCRKPIIGAVSEFAVTAGFDILLACDILITYTDAKFVDTHARFGLVKFCLLSC</sequence>
<dbReference type="SUPFAM" id="SSF52096">
    <property type="entry name" value="ClpP/crotonase"/>
    <property type="match status" value="1"/>
</dbReference>